<dbReference type="SUPFAM" id="SSF56112">
    <property type="entry name" value="Protein kinase-like (PK-like)"/>
    <property type="match status" value="1"/>
</dbReference>
<sequence>MALHQTQTSSDTVEVNVWIDCVDKLSHTFTMEVPIDTTPRKMPQLIRDEQLQVWVGCNTFQLYKPSRPIPIPDEDLYNFRREMMCNLPEHFRLKRLPKSWDLAEECSDPNIIHIFAVETDPRHINIYQTRSDSIVQKTRAIETEIVVYCPESLVPPRGLRLDTIDRRAKTLETLRALTHESDGRIPELAEVEGGQSLLHLHPIWDSRVVHLIDISREEHPLFSMSSMPKLFSAEIDVREQHNTLSPLKPGVGGLNDVATLRRDLFTQNPTKAPSSEAASKTAPQKQVNQQLTGRLNQPELIPPSLYDETLCKLRYDTRYLEPSQEDYRSYYQLREAMIKAYPSESERTRAFNDAAASFLPGRPVGVSINETHPNDGALFVLFRGLNLVYTIIEVKNEMGQAGAEPSIKNGRYYLEHLRAILGAKFEKFNHCAFPVIFIVVIGPYIFVLAGTAAGLKAEPIVEQIACVALHTDLTNQAGILEGARMVGALRAASLGLRDKYPTLMDAHDTQVQFPYPRRYTDLESGLETITTSAPSLLSGFEQVGDWNMIVMDDVTESHLTLRDLASDPSSSTDYNISTNLRGAIDSLHARGFVHGDIRDVNVLVCRMDQMDLASVRDHPDDDDVSMESDKQADILLVDFDWAGREGDVRYPHNVNPDITRSPGAVSGAVILASHDIWMYEHLVSSMVGLGALIA</sequence>
<gene>
    <name evidence="3" type="ORF">BDN71DRAFT_1593183</name>
</gene>
<feature type="region of interest" description="Disordered" evidence="1">
    <location>
        <begin position="268"/>
        <end position="289"/>
    </location>
</feature>
<dbReference type="OrthoDB" id="4062651at2759"/>
<proteinExistence type="predicted"/>
<name>A0A9P5ZQ82_PLEER</name>
<feature type="transmembrane region" description="Helical" evidence="2">
    <location>
        <begin position="432"/>
        <end position="455"/>
    </location>
</feature>
<organism evidence="3 4">
    <name type="scientific">Pleurotus eryngii</name>
    <name type="common">Boletus of the steppes</name>
    <dbReference type="NCBI Taxonomy" id="5323"/>
    <lineage>
        <taxon>Eukaryota</taxon>
        <taxon>Fungi</taxon>
        <taxon>Dikarya</taxon>
        <taxon>Basidiomycota</taxon>
        <taxon>Agaricomycotina</taxon>
        <taxon>Agaricomycetes</taxon>
        <taxon>Agaricomycetidae</taxon>
        <taxon>Agaricales</taxon>
        <taxon>Pleurotineae</taxon>
        <taxon>Pleurotaceae</taxon>
        <taxon>Pleurotus</taxon>
    </lineage>
</organism>
<dbReference type="InterPro" id="IPR011009">
    <property type="entry name" value="Kinase-like_dom_sf"/>
</dbReference>
<dbReference type="EMBL" id="MU154656">
    <property type="protein sequence ID" value="KAF9489886.1"/>
    <property type="molecule type" value="Genomic_DNA"/>
</dbReference>
<accession>A0A9P5ZQ82</accession>
<keyword evidence="4" id="KW-1185">Reference proteome</keyword>
<reference evidence="3" key="1">
    <citation type="submission" date="2020-11" db="EMBL/GenBank/DDBJ databases">
        <authorList>
            <consortium name="DOE Joint Genome Institute"/>
            <person name="Ahrendt S."/>
            <person name="Riley R."/>
            <person name="Andreopoulos W."/>
            <person name="Labutti K."/>
            <person name="Pangilinan J."/>
            <person name="Ruiz-Duenas F.J."/>
            <person name="Barrasa J.M."/>
            <person name="Sanchez-Garcia M."/>
            <person name="Camarero S."/>
            <person name="Miyauchi S."/>
            <person name="Serrano A."/>
            <person name="Linde D."/>
            <person name="Babiker R."/>
            <person name="Drula E."/>
            <person name="Ayuso-Fernandez I."/>
            <person name="Pacheco R."/>
            <person name="Padilla G."/>
            <person name="Ferreira P."/>
            <person name="Barriuso J."/>
            <person name="Kellner H."/>
            <person name="Castanera R."/>
            <person name="Alfaro M."/>
            <person name="Ramirez L."/>
            <person name="Pisabarro A.G."/>
            <person name="Kuo A."/>
            <person name="Tritt A."/>
            <person name="Lipzen A."/>
            <person name="He G."/>
            <person name="Yan M."/>
            <person name="Ng V."/>
            <person name="Cullen D."/>
            <person name="Martin F."/>
            <person name="Rosso M.-N."/>
            <person name="Henrissat B."/>
            <person name="Hibbett D."/>
            <person name="Martinez A.T."/>
            <person name="Grigoriev I.V."/>
        </authorList>
    </citation>
    <scope>NUCLEOTIDE SEQUENCE</scope>
    <source>
        <strain evidence="3">ATCC 90797</strain>
    </source>
</reference>
<dbReference type="AlphaFoldDB" id="A0A9P5ZQ82"/>
<evidence type="ECO:0000313" key="3">
    <source>
        <dbReference type="EMBL" id="KAF9489886.1"/>
    </source>
</evidence>
<keyword evidence="2" id="KW-1133">Transmembrane helix</keyword>
<comment type="caution">
    <text evidence="3">The sequence shown here is derived from an EMBL/GenBank/DDBJ whole genome shotgun (WGS) entry which is preliminary data.</text>
</comment>
<evidence type="ECO:0000256" key="2">
    <source>
        <dbReference type="SAM" id="Phobius"/>
    </source>
</evidence>
<keyword evidence="2" id="KW-0472">Membrane</keyword>
<keyword evidence="2" id="KW-0812">Transmembrane</keyword>
<dbReference type="Proteomes" id="UP000807025">
    <property type="component" value="Unassembled WGS sequence"/>
</dbReference>
<evidence type="ECO:0000256" key="1">
    <source>
        <dbReference type="SAM" id="MobiDB-lite"/>
    </source>
</evidence>
<protein>
    <submittedName>
        <fullName evidence="3">Uncharacterized protein</fullName>
    </submittedName>
</protein>
<evidence type="ECO:0000313" key="4">
    <source>
        <dbReference type="Proteomes" id="UP000807025"/>
    </source>
</evidence>
<dbReference type="Gene3D" id="1.10.510.10">
    <property type="entry name" value="Transferase(Phosphotransferase) domain 1"/>
    <property type="match status" value="1"/>
</dbReference>